<dbReference type="CDD" id="cd12148">
    <property type="entry name" value="fungal_TF_MHR"/>
    <property type="match status" value="1"/>
</dbReference>
<dbReference type="InterPro" id="IPR001138">
    <property type="entry name" value="Zn2Cys6_DnaBD"/>
</dbReference>
<keyword evidence="4" id="KW-0804">Transcription</keyword>
<dbReference type="OrthoDB" id="3862662at2759"/>
<protein>
    <recommendedName>
        <fullName evidence="6">Zn(2)-C6 fungal-type domain-containing protein</fullName>
    </recommendedName>
</protein>
<dbReference type="InterPro" id="IPR007219">
    <property type="entry name" value="XnlR_reg_dom"/>
</dbReference>
<dbReference type="PANTHER" id="PTHR47338:SF20">
    <property type="entry name" value="ZN(II)2CYS6 TRANSCRIPTION FACTOR (EUROFUNG)"/>
    <property type="match status" value="1"/>
</dbReference>
<accession>A0A3D8QBP7</accession>
<dbReference type="GO" id="GO:0006351">
    <property type="term" value="P:DNA-templated transcription"/>
    <property type="evidence" value="ECO:0007669"/>
    <property type="project" value="InterPro"/>
</dbReference>
<sequence length="525" mass="58500">MASPDSNFGHLPSTTELAPQACQQCNRLKRKCHRELPACSLCIRLGKPCKYPTRRKPYGSGSSSDVDLFSPPASTAVSNVTDNNTATYPPYPFPDAFFLDRELFNSVAHNLLGSVYLVPAQISQLLGTDLTAIYESYFSSIDTWFPFISKKRLIQSIQAAHPIEASGISLVLLCMRLAVDDPQPGLSAARSTLYKTARNHLNNVEEELPTSLHVFQSLILVALYEVGHGIFPAAYLTIGRAARMAILRGAHDRNNATQLFRTPPTWTYWEEERRTWWATMILERYINIGPKGLPLATPEPVHGELLPTSDNEWLRGGIGANQALYVDTFSLDSEIGPFARVCQAAHVLGRLIHHRNGQKDSLNRKFRLDEAHQLNNTLMALDTHLSRAMDVPQDGVPVSTVDVALCTSARFVLYHMYACNEPDVLDERREEESRLQAICIEGLKQAIATRLPSLAWHVMQQGAAFPERSNPLVIQCLYDSAAECQWLLEEGETTIDGTTTTLKLLVEALTFLARRWSVAGNCIPR</sequence>
<gene>
    <name evidence="7" type="ORF">BP5796_12190</name>
</gene>
<dbReference type="PANTHER" id="PTHR47338">
    <property type="entry name" value="ZN(II)2CYS6 TRANSCRIPTION FACTOR (EUROFUNG)-RELATED"/>
    <property type="match status" value="1"/>
</dbReference>
<dbReference type="GO" id="GO:0005634">
    <property type="term" value="C:nucleus"/>
    <property type="evidence" value="ECO:0007669"/>
    <property type="project" value="UniProtKB-SubCell"/>
</dbReference>
<dbReference type="CDD" id="cd00067">
    <property type="entry name" value="GAL4"/>
    <property type="match status" value="1"/>
</dbReference>
<evidence type="ECO:0000313" key="7">
    <source>
        <dbReference type="EMBL" id="RDW59266.1"/>
    </source>
</evidence>
<evidence type="ECO:0000259" key="6">
    <source>
        <dbReference type="PROSITE" id="PS50048"/>
    </source>
</evidence>
<dbReference type="EMBL" id="PDLN01000020">
    <property type="protein sequence ID" value="RDW59266.1"/>
    <property type="molecule type" value="Genomic_DNA"/>
</dbReference>
<name>A0A3D8QBP7_9HELO</name>
<keyword evidence="3" id="KW-0805">Transcription regulation</keyword>
<dbReference type="AlphaFoldDB" id="A0A3D8QBP7"/>
<evidence type="ECO:0000256" key="3">
    <source>
        <dbReference type="ARBA" id="ARBA00023015"/>
    </source>
</evidence>
<dbReference type="Proteomes" id="UP000256328">
    <property type="component" value="Unassembled WGS sequence"/>
</dbReference>
<dbReference type="Pfam" id="PF04082">
    <property type="entry name" value="Fungal_trans"/>
    <property type="match status" value="1"/>
</dbReference>
<evidence type="ECO:0000256" key="1">
    <source>
        <dbReference type="ARBA" id="ARBA00004123"/>
    </source>
</evidence>
<proteinExistence type="predicted"/>
<dbReference type="SMART" id="SM00066">
    <property type="entry name" value="GAL4"/>
    <property type="match status" value="1"/>
</dbReference>
<dbReference type="GO" id="GO:0003677">
    <property type="term" value="F:DNA binding"/>
    <property type="evidence" value="ECO:0007669"/>
    <property type="project" value="InterPro"/>
</dbReference>
<evidence type="ECO:0000256" key="2">
    <source>
        <dbReference type="ARBA" id="ARBA00022723"/>
    </source>
</evidence>
<dbReference type="Gene3D" id="4.10.240.10">
    <property type="entry name" value="Zn(2)-C6 fungal-type DNA-binding domain"/>
    <property type="match status" value="1"/>
</dbReference>
<dbReference type="SUPFAM" id="SSF57701">
    <property type="entry name" value="Zn2/Cys6 DNA-binding domain"/>
    <property type="match status" value="1"/>
</dbReference>
<comment type="subcellular location">
    <subcellularLocation>
        <location evidence="1">Nucleus</location>
    </subcellularLocation>
</comment>
<feature type="domain" description="Zn(2)-C6 fungal-type" evidence="6">
    <location>
        <begin position="21"/>
        <end position="51"/>
    </location>
</feature>
<dbReference type="InterPro" id="IPR036864">
    <property type="entry name" value="Zn2-C6_fun-type_DNA-bd_sf"/>
</dbReference>
<dbReference type="GO" id="GO:0000981">
    <property type="term" value="F:DNA-binding transcription factor activity, RNA polymerase II-specific"/>
    <property type="evidence" value="ECO:0007669"/>
    <property type="project" value="InterPro"/>
</dbReference>
<reference evidence="7 8" key="1">
    <citation type="journal article" date="2018" name="IMA Fungus">
        <title>IMA Genome-F 9: Draft genome sequence of Annulohypoxylon stygium, Aspergillus mulundensis, Berkeleyomyces basicola (syn. Thielaviopsis basicola), Ceratocystis smalleyi, two Cercospora beticola strains, Coleophoma cylindrospora, Fusarium fracticaudum, Phialophora cf. hyalina, and Morchella septimelata.</title>
        <authorList>
            <person name="Wingfield B.D."/>
            <person name="Bills G.F."/>
            <person name="Dong Y."/>
            <person name="Huang W."/>
            <person name="Nel W.J."/>
            <person name="Swalarsk-Parry B.S."/>
            <person name="Vaghefi N."/>
            <person name="Wilken P.M."/>
            <person name="An Z."/>
            <person name="de Beer Z.W."/>
            <person name="De Vos L."/>
            <person name="Chen L."/>
            <person name="Duong T.A."/>
            <person name="Gao Y."/>
            <person name="Hammerbacher A."/>
            <person name="Kikkert J.R."/>
            <person name="Li Y."/>
            <person name="Li H."/>
            <person name="Li K."/>
            <person name="Li Q."/>
            <person name="Liu X."/>
            <person name="Ma X."/>
            <person name="Naidoo K."/>
            <person name="Pethybridge S.J."/>
            <person name="Sun J."/>
            <person name="Steenkamp E.T."/>
            <person name="van der Nest M.A."/>
            <person name="van Wyk S."/>
            <person name="Wingfield M.J."/>
            <person name="Xiong C."/>
            <person name="Yue Q."/>
            <person name="Zhang X."/>
        </authorList>
    </citation>
    <scope>NUCLEOTIDE SEQUENCE [LARGE SCALE GENOMIC DNA]</scope>
    <source>
        <strain evidence="7 8">BP5796</strain>
    </source>
</reference>
<dbReference type="InterPro" id="IPR050815">
    <property type="entry name" value="TF_fung"/>
</dbReference>
<keyword evidence="5" id="KW-0539">Nucleus</keyword>
<keyword evidence="2" id="KW-0479">Metal-binding</keyword>
<organism evidence="7 8">
    <name type="scientific">Coleophoma crateriformis</name>
    <dbReference type="NCBI Taxonomy" id="565419"/>
    <lineage>
        <taxon>Eukaryota</taxon>
        <taxon>Fungi</taxon>
        <taxon>Dikarya</taxon>
        <taxon>Ascomycota</taxon>
        <taxon>Pezizomycotina</taxon>
        <taxon>Leotiomycetes</taxon>
        <taxon>Helotiales</taxon>
        <taxon>Dermateaceae</taxon>
        <taxon>Coleophoma</taxon>
    </lineage>
</organism>
<dbReference type="PROSITE" id="PS50048">
    <property type="entry name" value="ZN2_CY6_FUNGAL_2"/>
    <property type="match status" value="1"/>
</dbReference>
<evidence type="ECO:0000313" key="8">
    <source>
        <dbReference type="Proteomes" id="UP000256328"/>
    </source>
</evidence>
<dbReference type="Pfam" id="PF00172">
    <property type="entry name" value="Zn_clus"/>
    <property type="match status" value="1"/>
</dbReference>
<comment type="caution">
    <text evidence="7">The sequence shown here is derived from an EMBL/GenBank/DDBJ whole genome shotgun (WGS) entry which is preliminary data.</text>
</comment>
<evidence type="ECO:0000256" key="5">
    <source>
        <dbReference type="ARBA" id="ARBA00023242"/>
    </source>
</evidence>
<evidence type="ECO:0000256" key="4">
    <source>
        <dbReference type="ARBA" id="ARBA00023163"/>
    </source>
</evidence>
<dbReference type="GO" id="GO:0008270">
    <property type="term" value="F:zinc ion binding"/>
    <property type="evidence" value="ECO:0007669"/>
    <property type="project" value="InterPro"/>
</dbReference>
<keyword evidence="8" id="KW-1185">Reference proteome</keyword>